<organism evidence="2 3">
    <name type="scientific">Streptomyces litmocidini</name>
    <dbReference type="NCBI Taxonomy" id="67318"/>
    <lineage>
        <taxon>Bacteria</taxon>
        <taxon>Bacillati</taxon>
        <taxon>Actinomycetota</taxon>
        <taxon>Actinomycetes</taxon>
        <taxon>Kitasatosporales</taxon>
        <taxon>Streptomycetaceae</taxon>
        <taxon>Streptomyces</taxon>
    </lineage>
</organism>
<dbReference type="Pfam" id="PF13472">
    <property type="entry name" value="Lipase_GDSL_2"/>
    <property type="match status" value="1"/>
</dbReference>
<dbReference type="Proteomes" id="UP001611339">
    <property type="component" value="Unassembled WGS sequence"/>
</dbReference>
<dbReference type="InterPro" id="IPR036514">
    <property type="entry name" value="SGNH_hydro_sf"/>
</dbReference>
<evidence type="ECO:0000313" key="2">
    <source>
        <dbReference type="EMBL" id="MFI1718361.1"/>
    </source>
</evidence>
<dbReference type="SUPFAM" id="SSF52266">
    <property type="entry name" value="SGNH hydrolase"/>
    <property type="match status" value="1"/>
</dbReference>
<gene>
    <name evidence="2" type="ORF">ACH407_32985</name>
</gene>
<dbReference type="GO" id="GO:0016787">
    <property type="term" value="F:hydrolase activity"/>
    <property type="evidence" value="ECO:0007669"/>
    <property type="project" value="UniProtKB-KW"/>
</dbReference>
<proteinExistence type="predicted"/>
<dbReference type="PANTHER" id="PTHR43784:SF2">
    <property type="entry name" value="GDSL-LIKE LIPASE_ACYLHYDROLASE, PUTATIVE (AFU_ORTHOLOGUE AFUA_2G00820)-RELATED"/>
    <property type="match status" value="1"/>
</dbReference>
<keyword evidence="3" id="KW-1185">Reference proteome</keyword>
<reference evidence="2 3" key="1">
    <citation type="submission" date="2024-10" db="EMBL/GenBank/DDBJ databases">
        <title>The Natural Products Discovery Center: Release of the First 8490 Sequenced Strains for Exploring Actinobacteria Biosynthetic Diversity.</title>
        <authorList>
            <person name="Kalkreuter E."/>
            <person name="Kautsar S.A."/>
            <person name="Yang D."/>
            <person name="Bader C.D."/>
            <person name="Teijaro C.N."/>
            <person name="Fluegel L."/>
            <person name="Davis C.M."/>
            <person name="Simpson J.R."/>
            <person name="Lauterbach L."/>
            <person name="Steele A.D."/>
            <person name="Gui C."/>
            <person name="Meng S."/>
            <person name="Li G."/>
            <person name="Viehrig K."/>
            <person name="Ye F."/>
            <person name="Su P."/>
            <person name="Kiefer A.F."/>
            <person name="Nichols A."/>
            <person name="Cepeda A.J."/>
            <person name="Yan W."/>
            <person name="Fan B."/>
            <person name="Jiang Y."/>
            <person name="Adhikari A."/>
            <person name="Zheng C.-J."/>
            <person name="Schuster L."/>
            <person name="Cowan T.M."/>
            <person name="Smanski M.J."/>
            <person name="Chevrette M.G."/>
            <person name="De Carvalho L.P.S."/>
            <person name="Shen B."/>
        </authorList>
    </citation>
    <scope>NUCLEOTIDE SEQUENCE [LARGE SCALE GENOMIC DNA]</scope>
    <source>
        <strain evidence="2 3">NPDC020602</strain>
    </source>
</reference>
<evidence type="ECO:0000313" key="3">
    <source>
        <dbReference type="Proteomes" id="UP001611339"/>
    </source>
</evidence>
<keyword evidence="2" id="KW-0378">Hydrolase</keyword>
<evidence type="ECO:0000259" key="1">
    <source>
        <dbReference type="Pfam" id="PF13472"/>
    </source>
</evidence>
<feature type="domain" description="SGNH hydrolase-type esterase" evidence="1">
    <location>
        <begin position="98"/>
        <end position="237"/>
    </location>
</feature>
<dbReference type="CDD" id="cd01832">
    <property type="entry name" value="SGNH_hydrolase_like_1"/>
    <property type="match status" value="1"/>
</dbReference>
<accession>A0ABW7UKP4</accession>
<comment type="caution">
    <text evidence="2">The sequence shown here is derived from an EMBL/GenBank/DDBJ whole genome shotgun (WGS) entry which is preliminary data.</text>
</comment>
<dbReference type="InterPro" id="IPR013830">
    <property type="entry name" value="SGNH_hydro"/>
</dbReference>
<sequence length="332" mass="34431">MEGGAPAEGPGAAPLRFAVLGDSLSEGVGDRVGGAWRGWAALLAEGLTAEGLRPERLRPEGLGHGGLRHGGLRSEGLAAKGCGDGKQGPGAPGRGTAFLNLAVSGALSADVADVQAPRALAFRPHLASVVVGVNDTLRHTFDIALLARRLDRVCADLDAVGAVLLTACLPDPGRMLGLPPPLARPLARRQRSVNAVVHALSDRYGAVHLHLADPVWTEDRTLWSADRLHPGERGHRAVAAGFHRLLAARGLAHGAPPSTEPDRPPPTRAEDLLRLATAGTGWVLRRSRDLLPQLLLLAGAELRHWADGTGTAPLDARADDALTAALAATMGG</sequence>
<protein>
    <submittedName>
        <fullName evidence="2">SGNH/GDSL hydrolase family protein</fullName>
        <ecNumber evidence="2">3.1.-.-</ecNumber>
    </submittedName>
</protein>
<dbReference type="PANTHER" id="PTHR43784">
    <property type="entry name" value="GDSL-LIKE LIPASE/ACYLHYDROLASE, PUTATIVE (AFU_ORTHOLOGUE AFUA_2G00820)-RELATED"/>
    <property type="match status" value="1"/>
</dbReference>
<dbReference type="RefSeq" id="WP_398713018.1">
    <property type="nucleotide sequence ID" value="NZ_JBIRUI010000021.1"/>
</dbReference>
<dbReference type="EC" id="3.1.-.-" evidence="2"/>
<dbReference type="InterPro" id="IPR053140">
    <property type="entry name" value="GDSL_Rv0518-like"/>
</dbReference>
<name>A0ABW7UKP4_9ACTN</name>
<dbReference type="Gene3D" id="3.40.50.1110">
    <property type="entry name" value="SGNH hydrolase"/>
    <property type="match status" value="1"/>
</dbReference>
<dbReference type="EMBL" id="JBIRUI010000021">
    <property type="protein sequence ID" value="MFI1718361.1"/>
    <property type="molecule type" value="Genomic_DNA"/>
</dbReference>